<evidence type="ECO:0000313" key="2">
    <source>
        <dbReference type="Proteomes" id="UP000075883"/>
    </source>
</evidence>
<reference evidence="1" key="2">
    <citation type="submission" date="2020-05" db="UniProtKB">
        <authorList>
            <consortium name="EnsemblMetazoa"/>
        </authorList>
    </citation>
    <scope>IDENTIFICATION</scope>
    <source>
        <strain evidence="1">A-37</strain>
    </source>
</reference>
<dbReference type="Proteomes" id="UP000075883">
    <property type="component" value="Unassembled WGS sequence"/>
</dbReference>
<evidence type="ECO:0000313" key="1">
    <source>
        <dbReference type="EnsemblMetazoa" id="ACUA001612-PA"/>
    </source>
</evidence>
<accession>A0A182LTK1</accession>
<name>A0A182LTK1_9DIPT</name>
<proteinExistence type="predicted"/>
<dbReference type="AlphaFoldDB" id="A0A182LTK1"/>
<dbReference type="EnsemblMetazoa" id="ACUA001612-RA">
    <property type="protein sequence ID" value="ACUA001612-PA"/>
    <property type="gene ID" value="ACUA001612"/>
</dbReference>
<organism evidence="1 2">
    <name type="scientific">Anopheles culicifacies</name>
    <dbReference type="NCBI Taxonomy" id="139723"/>
    <lineage>
        <taxon>Eukaryota</taxon>
        <taxon>Metazoa</taxon>
        <taxon>Ecdysozoa</taxon>
        <taxon>Arthropoda</taxon>
        <taxon>Hexapoda</taxon>
        <taxon>Insecta</taxon>
        <taxon>Pterygota</taxon>
        <taxon>Neoptera</taxon>
        <taxon>Endopterygota</taxon>
        <taxon>Diptera</taxon>
        <taxon>Nematocera</taxon>
        <taxon>Culicoidea</taxon>
        <taxon>Culicidae</taxon>
        <taxon>Anophelinae</taxon>
        <taxon>Anopheles</taxon>
        <taxon>culicifacies species complex</taxon>
    </lineage>
</organism>
<reference evidence="2" key="1">
    <citation type="submission" date="2013-09" db="EMBL/GenBank/DDBJ databases">
        <title>The Genome Sequence of Anopheles culicifacies species A.</title>
        <authorList>
            <consortium name="The Broad Institute Genomics Platform"/>
            <person name="Neafsey D.E."/>
            <person name="Besansky N."/>
            <person name="Howell P."/>
            <person name="Walton C."/>
            <person name="Young S.K."/>
            <person name="Zeng Q."/>
            <person name="Gargeya S."/>
            <person name="Fitzgerald M."/>
            <person name="Haas B."/>
            <person name="Abouelleil A."/>
            <person name="Allen A.W."/>
            <person name="Alvarado L."/>
            <person name="Arachchi H.M."/>
            <person name="Berlin A.M."/>
            <person name="Chapman S.B."/>
            <person name="Gainer-Dewar J."/>
            <person name="Goldberg J."/>
            <person name="Griggs A."/>
            <person name="Gujja S."/>
            <person name="Hansen M."/>
            <person name="Howarth C."/>
            <person name="Imamovic A."/>
            <person name="Ireland A."/>
            <person name="Larimer J."/>
            <person name="McCowan C."/>
            <person name="Murphy C."/>
            <person name="Pearson M."/>
            <person name="Poon T.W."/>
            <person name="Priest M."/>
            <person name="Roberts A."/>
            <person name="Saif S."/>
            <person name="Shea T."/>
            <person name="Sisk P."/>
            <person name="Sykes S."/>
            <person name="Wortman J."/>
            <person name="Nusbaum C."/>
            <person name="Birren B."/>
        </authorList>
    </citation>
    <scope>NUCLEOTIDE SEQUENCE [LARGE SCALE GENOMIC DNA]</scope>
    <source>
        <strain evidence="2">A-37</strain>
    </source>
</reference>
<sequence>MDASNSRSSLGILHPTEMDLESFQGSFQNNSQKHSRNISEDVLSDTQMAYNSFETSGSKINMDYLLKRLQKQILLHNTVLDVSEKFPKSPSIENLVKQCMKGTEALSGLKQRVAAYKNAKQSTKTSIPKPVSHEVRDIIHETINCAEDLQKLSEEIVQMSVSVDADLMNRSSITAHSIKDTSARLREIEQMWENMPTPDEEGSSLGLVHESEMHNSERFLDGMSTSLNAIFEQLNESLEEVLQTPNTQSLIKLKTNMKECKELLTDITQNHSLLLEESMPSFVEPQEEDEIMLLNIVTNELDKSCQSEIEAFLKIWKKPEKEQFLHISKQTIDDLSRLRNETSDMLAQMVVGNDLPKQPTQRRQYLTERLNVLRGAATTTQRPTFPSIIMKDYIDEDDLCAEQDGGLFNESCSKTEQAKRTVKFKDRLDETLNSATKISQKPVLEKRLEVLAQEMDKFQKDYLAGNDANTEQHKDMILIEGKLDALMAMIEEVVNTIRSY</sequence>
<dbReference type="VEuPathDB" id="VectorBase:ACUA001612"/>
<protein>
    <submittedName>
        <fullName evidence="1">Uncharacterized protein</fullName>
    </submittedName>
</protein>
<keyword evidence="2" id="KW-1185">Reference proteome</keyword>
<dbReference type="EMBL" id="AXCM01005702">
    <property type="status" value="NOT_ANNOTATED_CDS"/>
    <property type="molecule type" value="Genomic_DNA"/>
</dbReference>